<proteinExistence type="predicted"/>
<dbReference type="EMBL" id="LR798335">
    <property type="protein sequence ID" value="CAB5224260.1"/>
    <property type="molecule type" value="Genomic_DNA"/>
</dbReference>
<name>A0A6J7X589_9CAUD</name>
<organism evidence="1">
    <name type="scientific">uncultured Caudovirales phage</name>
    <dbReference type="NCBI Taxonomy" id="2100421"/>
    <lineage>
        <taxon>Viruses</taxon>
        <taxon>Duplodnaviria</taxon>
        <taxon>Heunggongvirae</taxon>
        <taxon>Uroviricota</taxon>
        <taxon>Caudoviricetes</taxon>
        <taxon>Peduoviridae</taxon>
        <taxon>Maltschvirus</taxon>
        <taxon>Maltschvirus maltsch</taxon>
    </lineage>
</organism>
<evidence type="ECO:0000313" key="1">
    <source>
        <dbReference type="EMBL" id="CAB5224260.1"/>
    </source>
</evidence>
<reference evidence="1" key="1">
    <citation type="submission" date="2020-05" db="EMBL/GenBank/DDBJ databases">
        <authorList>
            <person name="Chiriac C."/>
            <person name="Salcher M."/>
            <person name="Ghai R."/>
            <person name="Kavagutti S V."/>
        </authorList>
    </citation>
    <scope>NUCLEOTIDE SEQUENCE</scope>
</reference>
<accession>A0A6J7X589</accession>
<sequence>MTDQKSFRLYCLQCTDVQLRNVYAIEHAAGRVTFWRIALEVMNERGIV</sequence>
<gene>
    <name evidence="1" type="ORF">UFOVP393_46</name>
</gene>
<protein>
    <submittedName>
        <fullName evidence="1">Uncharacterized protein</fullName>
    </submittedName>
</protein>